<feature type="compositionally biased region" description="Low complexity" evidence="1">
    <location>
        <begin position="49"/>
        <end position="63"/>
    </location>
</feature>
<dbReference type="AlphaFoldDB" id="A0A914PND8"/>
<evidence type="ECO:0000313" key="3">
    <source>
        <dbReference type="WBParaSite" id="PDA_v2.g20018.t1"/>
    </source>
</evidence>
<sequence>MDIFSYRKIRSRVAEAVRRLKSPRSDTGSPLGSTPRPATSRSLFFWPNSKRSNGRDSASSSSRTLNIATPDSSRSVSFEDAITWPYIDDEI</sequence>
<organism evidence="2 3">
    <name type="scientific">Panagrolaimus davidi</name>
    <dbReference type="NCBI Taxonomy" id="227884"/>
    <lineage>
        <taxon>Eukaryota</taxon>
        <taxon>Metazoa</taxon>
        <taxon>Ecdysozoa</taxon>
        <taxon>Nematoda</taxon>
        <taxon>Chromadorea</taxon>
        <taxon>Rhabditida</taxon>
        <taxon>Tylenchina</taxon>
        <taxon>Panagrolaimomorpha</taxon>
        <taxon>Panagrolaimoidea</taxon>
        <taxon>Panagrolaimidae</taxon>
        <taxon>Panagrolaimus</taxon>
    </lineage>
</organism>
<dbReference type="Proteomes" id="UP000887578">
    <property type="component" value="Unplaced"/>
</dbReference>
<feature type="compositionally biased region" description="Polar residues" evidence="1">
    <location>
        <begin position="25"/>
        <end position="42"/>
    </location>
</feature>
<feature type="region of interest" description="Disordered" evidence="1">
    <location>
        <begin position="19"/>
        <end position="75"/>
    </location>
</feature>
<reference evidence="3" key="1">
    <citation type="submission" date="2022-11" db="UniProtKB">
        <authorList>
            <consortium name="WormBaseParasite"/>
        </authorList>
    </citation>
    <scope>IDENTIFICATION</scope>
</reference>
<proteinExistence type="predicted"/>
<accession>A0A914PND8</accession>
<feature type="compositionally biased region" description="Polar residues" evidence="1">
    <location>
        <begin position="64"/>
        <end position="75"/>
    </location>
</feature>
<name>A0A914PND8_9BILA</name>
<protein>
    <submittedName>
        <fullName evidence="3">Uncharacterized protein</fullName>
    </submittedName>
</protein>
<evidence type="ECO:0000313" key="2">
    <source>
        <dbReference type="Proteomes" id="UP000887578"/>
    </source>
</evidence>
<evidence type="ECO:0000256" key="1">
    <source>
        <dbReference type="SAM" id="MobiDB-lite"/>
    </source>
</evidence>
<keyword evidence="2" id="KW-1185">Reference proteome</keyword>
<dbReference type="WBParaSite" id="PDA_v2.g20018.t1">
    <property type="protein sequence ID" value="PDA_v2.g20018.t1"/>
    <property type="gene ID" value="PDA_v2.g20018"/>
</dbReference>